<keyword evidence="3" id="KW-1003">Cell membrane</keyword>
<feature type="transmembrane region" description="Helical" evidence="7">
    <location>
        <begin position="75"/>
        <end position="95"/>
    </location>
</feature>
<dbReference type="CDD" id="cd06261">
    <property type="entry name" value="TM_PBP2"/>
    <property type="match status" value="1"/>
</dbReference>
<dbReference type="Gene3D" id="1.10.3720.10">
    <property type="entry name" value="MetI-like"/>
    <property type="match status" value="1"/>
</dbReference>
<accession>A0ABW6XED7</accession>
<keyword evidence="10" id="KW-1185">Reference proteome</keyword>
<evidence type="ECO:0000313" key="9">
    <source>
        <dbReference type="EMBL" id="MFF5900091.1"/>
    </source>
</evidence>
<keyword evidence="2 7" id="KW-0813">Transport</keyword>
<evidence type="ECO:0000256" key="6">
    <source>
        <dbReference type="ARBA" id="ARBA00023136"/>
    </source>
</evidence>
<evidence type="ECO:0000256" key="3">
    <source>
        <dbReference type="ARBA" id="ARBA00022475"/>
    </source>
</evidence>
<dbReference type="PANTHER" id="PTHR30614:SF21">
    <property type="entry name" value="AMINO ACID ABC TRANSPORTER PERMEASE"/>
    <property type="match status" value="1"/>
</dbReference>
<keyword evidence="6 7" id="KW-0472">Membrane</keyword>
<dbReference type="InterPro" id="IPR043429">
    <property type="entry name" value="ArtM/GltK/GlnP/TcyL/YhdX-like"/>
</dbReference>
<organism evidence="9 10">
    <name type="scientific">Streptomyces argenteolus</name>
    <dbReference type="NCBI Taxonomy" id="67274"/>
    <lineage>
        <taxon>Bacteria</taxon>
        <taxon>Bacillati</taxon>
        <taxon>Actinomycetota</taxon>
        <taxon>Actinomycetes</taxon>
        <taxon>Kitasatosporales</taxon>
        <taxon>Streptomycetaceae</taxon>
        <taxon>Streptomyces</taxon>
    </lineage>
</organism>
<dbReference type="EMBL" id="JBIBEG010000010">
    <property type="protein sequence ID" value="MFF5900091.1"/>
    <property type="molecule type" value="Genomic_DNA"/>
</dbReference>
<evidence type="ECO:0000256" key="1">
    <source>
        <dbReference type="ARBA" id="ARBA00004651"/>
    </source>
</evidence>
<dbReference type="Pfam" id="PF00528">
    <property type="entry name" value="BPD_transp_1"/>
    <property type="match status" value="1"/>
</dbReference>
<evidence type="ECO:0000313" key="10">
    <source>
        <dbReference type="Proteomes" id="UP001602322"/>
    </source>
</evidence>
<proteinExistence type="inferred from homology"/>
<feature type="transmembrane region" description="Helical" evidence="7">
    <location>
        <begin position="240"/>
        <end position="264"/>
    </location>
</feature>
<dbReference type="RefSeq" id="WP_145808778.1">
    <property type="nucleotide sequence ID" value="NZ_JBIBEG010000010.1"/>
</dbReference>
<dbReference type="NCBIfam" id="TIGR01726">
    <property type="entry name" value="HEQRo_perm_3TM"/>
    <property type="match status" value="1"/>
</dbReference>
<comment type="subcellular location">
    <subcellularLocation>
        <location evidence="1 7">Cell membrane</location>
        <topology evidence="1 7">Multi-pass membrane protein</topology>
    </subcellularLocation>
</comment>
<dbReference type="Proteomes" id="UP001602322">
    <property type="component" value="Unassembled WGS sequence"/>
</dbReference>
<dbReference type="PROSITE" id="PS50928">
    <property type="entry name" value="ABC_TM1"/>
    <property type="match status" value="1"/>
</dbReference>
<evidence type="ECO:0000256" key="4">
    <source>
        <dbReference type="ARBA" id="ARBA00022692"/>
    </source>
</evidence>
<comment type="similarity">
    <text evidence="7">Belongs to the binding-protein-dependent transport system permease family.</text>
</comment>
<gene>
    <name evidence="9" type="ORF">ACFY8O_29755</name>
</gene>
<dbReference type="InterPro" id="IPR010065">
    <property type="entry name" value="AA_ABC_transptr_permease_3TM"/>
</dbReference>
<keyword evidence="4 7" id="KW-0812">Transmembrane</keyword>
<feature type="transmembrane region" description="Helical" evidence="7">
    <location>
        <begin position="141"/>
        <end position="167"/>
    </location>
</feature>
<dbReference type="InterPro" id="IPR000515">
    <property type="entry name" value="MetI-like"/>
</dbReference>
<dbReference type="SUPFAM" id="SSF161098">
    <property type="entry name" value="MetI-like"/>
    <property type="match status" value="1"/>
</dbReference>
<feature type="domain" description="ABC transmembrane type-1" evidence="8">
    <location>
        <begin position="69"/>
        <end position="261"/>
    </location>
</feature>
<evidence type="ECO:0000256" key="7">
    <source>
        <dbReference type="RuleBase" id="RU363032"/>
    </source>
</evidence>
<keyword evidence="5 7" id="KW-1133">Transmembrane helix</keyword>
<reference evidence="9 10" key="1">
    <citation type="submission" date="2024-10" db="EMBL/GenBank/DDBJ databases">
        <title>The Natural Products Discovery Center: Release of the First 8490 Sequenced Strains for Exploring Actinobacteria Biosynthetic Diversity.</title>
        <authorList>
            <person name="Kalkreuter E."/>
            <person name="Kautsar S.A."/>
            <person name="Yang D."/>
            <person name="Bader C.D."/>
            <person name="Teijaro C.N."/>
            <person name="Fluegel L."/>
            <person name="Davis C.M."/>
            <person name="Simpson J.R."/>
            <person name="Lauterbach L."/>
            <person name="Steele A.D."/>
            <person name="Gui C."/>
            <person name="Meng S."/>
            <person name="Li G."/>
            <person name="Viehrig K."/>
            <person name="Ye F."/>
            <person name="Su P."/>
            <person name="Kiefer A.F."/>
            <person name="Nichols A."/>
            <person name="Cepeda A.J."/>
            <person name="Yan W."/>
            <person name="Fan B."/>
            <person name="Jiang Y."/>
            <person name="Adhikari A."/>
            <person name="Zheng C.-J."/>
            <person name="Schuster L."/>
            <person name="Cowan T.M."/>
            <person name="Smanski M.J."/>
            <person name="Chevrette M.G."/>
            <person name="De Carvalho L.P.S."/>
            <person name="Shen B."/>
        </authorList>
    </citation>
    <scope>NUCLEOTIDE SEQUENCE [LARGE SCALE GENOMIC DNA]</scope>
    <source>
        <strain evidence="9 10">NPDC012540</strain>
    </source>
</reference>
<comment type="caution">
    <text evidence="9">The sequence shown here is derived from an EMBL/GenBank/DDBJ whole genome shotgun (WGS) entry which is preliminary data.</text>
</comment>
<feature type="transmembrane region" description="Helical" evidence="7">
    <location>
        <begin position="107"/>
        <end position="129"/>
    </location>
</feature>
<dbReference type="InterPro" id="IPR035906">
    <property type="entry name" value="MetI-like_sf"/>
</dbReference>
<feature type="transmembrane region" description="Helical" evidence="7">
    <location>
        <begin position="19"/>
        <end position="37"/>
    </location>
</feature>
<evidence type="ECO:0000256" key="2">
    <source>
        <dbReference type="ARBA" id="ARBA00022448"/>
    </source>
</evidence>
<name>A0ABW6XED7_9ACTN</name>
<evidence type="ECO:0000259" key="8">
    <source>
        <dbReference type="PROSITE" id="PS50928"/>
    </source>
</evidence>
<sequence>MTTSVLFDAQGPRAKRRNILYTVVFLVVLAAALWWLYDGLNSKNQLDWAKWKPFLTSSLPYETYLWPGLLNTLKAAFFALVIALPLGALFGIGRLSDHLSVRTPSGIVVEFFRAIPVLILMIAANAVYAEFTDIATDVRPLYAVVTGLVLYNASVLAEIVRAGILSLPNGQTDAAKAIGMRKGQTMRYVLLPQAVTAMLPAIVSQIVVIVKDTALGGAVLTFPELLASVRPMSANYANTIASFTVVALIYVIVNFALTSFASWLEGRLRRAKKGTGAVVGAAPAGGLETIEAPPAKSGDVDKV</sequence>
<evidence type="ECO:0000256" key="5">
    <source>
        <dbReference type="ARBA" id="ARBA00022989"/>
    </source>
</evidence>
<protein>
    <submittedName>
        <fullName evidence="9">Amino acid ABC transporter permease</fullName>
    </submittedName>
</protein>
<dbReference type="PANTHER" id="PTHR30614">
    <property type="entry name" value="MEMBRANE COMPONENT OF AMINO ACID ABC TRANSPORTER"/>
    <property type="match status" value="1"/>
</dbReference>
<feature type="transmembrane region" description="Helical" evidence="7">
    <location>
        <begin position="188"/>
        <end position="210"/>
    </location>
</feature>